<dbReference type="AlphaFoldDB" id="A0A507ZZ67"/>
<evidence type="ECO:0000313" key="4">
    <source>
        <dbReference type="Proteomes" id="UP000318212"/>
    </source>
</evidence>
<evidence type="ECO:0008006" key="5">
    <source>
        <dbReference type="Google" id="ProtNLM"/>
    </source>
</evidence>
<keyword evidence="4" id="KW-1185">Reference proteome</keyword>
<dbReference type="OrthoDB" id="6028316at2"/>
<organism evidence="3 4">
    <name type="scientific">Marilutibacter aestuarii</name>
    <dbReference type="NCBI Taxonomy" id="1706195"/>
    <lineage>
        <taxon>Bacteria</taxon>
        <taxon>Pseudomonadati</taxon>
        <taxon>Pseudomonadota</taxon>
        <taxon>Gammaproteobacteria</taxon>
        <taxon>Lysobacterales</taxon>
        <taxon>Lysobacteraceae</taxon>
        <taxon>Marilutibacter</taxon>
    </lineage>
</organism>
<dbReference type="PROSITE" id="PS51257">
    <property type="entry name" value="PROKAR_LIPOPROTEIN"/>
    <property type="match status" value="1"/>
</dbReference>
<dbReference type="Proteomes" id="UP000318212">
    <property type="component" value="Unassembled WGS sequence"/>
</dbReference>
<reference evidence="3 4" key="1">
    <citation type="submission" date="2019-06" db="EMBL/GenBank/DDBJ databases">
        <title>Lysobacter alkalisoli sp. nov. isolated from saline soil.</title>
        <authorList>
            <person name="Sun J.-Q."/>
            <person name="Xu L."/>
        </authorList>
    </citation>
    <scope>NUCLEOTIDE SEQUENCE [LARGE SCALE GENOMIC DNA]</scope>
    <source>
        <strain evidence="3 4">JCM 31130</strain>
    </source>
</reference>
<feature type="signal peptide" evidence="2">
    <location>
        <begin position="1"/>
        <end position="18"/>
    </location>
</feature>
<dbReference type="RefSeq" id="WP_141518860.1">
    <property type="nucleotide sequence ID" value="NZ_VICE01000101.1"/>
</dbReference>
<protein>
    <recommendedName>
        <fullName evidence="5">Lipoprotein</fullName>
    </recommendedName>
</protein>
<name>A0A507ZZ67_9GAMM</name>
<gene>
    <name evidence="3" type="ORF">FKV25_11020</name>
</gene>
<feature type="region of interest" description="Disordered" evidence="1">
    <location>
        <begin position="59"/>
        <end position="81"/>
    </location>
</feature>
<evidence type="ECO:0000313" key="3">
    <source>
        <dbReference type="EMBL" id="TQD43030.1"/>
    </source>
</evidence>
<accession>A0A507ZZ67</accession>
<dbReference type="EMBL" id="VICE01000101">
    <property type="protein sequence ID" value="TQD43030.1"/>
    <property type="molecule type" value="Genomic_DNA"/>
</dbReference>
<comment type="caution">
    <text evidence="3">The sequence shown here is derived from an EMBL/GenBank/DDBJ whole genome shotgun (WGS) entry which is preliminary data.</text>
</comment>
<feature type="chain" id="PRO_5021411485" description="Lipoprotein" evidence="2">
    <location>
        <begin position="19"/>
        <end position="81"/>
    </location>
</feature>
<proteinExistence type="predicted"/>
<evidence type="ECO:0000256" key="2">
    <source>
        <dbReference type="SAM" id="SignalP"/>
    </source>
</evidence>
<sequence length="81" mass="8614">MRVLIPVLSLALASALLAGCGAGQYHDTRDAVDARPECSGMRGDSKGEPVPAWCEREQGMTWSSDDDDAVELDFSGNKGDD</sequence>
<evidence type="ECO:0000256" key="1">
    <source>
        <dbReference type="SAM" id="MobiDB-lite"/>
    </source>
</evidence>
<keyword evidence="2" id="KW-0732">Signal</keyword>